<feature type="region of interest" description="Disordered" evidence="5">
    <location>
        <begin position="37"/>
        <end position="61"/>
    </location>
</feature>
<dbReference type="Proteomes" id="UP000078113">
    <property type="component" value="Unassembled WGS sequence"/>
</dbReference>
<evidence type="ECO:0000256" key="1">
    <source>
        <dbReference type="ARBA" id="ARBA00006192"/>
    </source>
</evidence>
<evidence type="ECO:0000256" key="4">
    <source>
        <dbReference type="ARBA" id="ARBA00044511"/>
    </source>
</evidence>
<reference evidence="6" key="1">
    <citation type="submission" date="2016-04" db="EMBL/GenBank/DDBJ databases">
        <authorList>
            <person name="Nguyen H.D."/>
            <person name="Samba Siva P."/>
            <person name="Cullis J."/>
            <person name="Levesque C.A."/>
            <person name="Hambleton S."/>
        </authorList>
    </citation>
    <scope>NUCLEOTIDE SEQUENCE</scope>
    <source>
        <strain evidence="6">DAOMC 236422</strain>
    </source>
</reference>
<dbReference type="Pfam" id="PF01535">
    <property type="entry name" value="PPR"/>
    <property type="match status" value="2"/>
</dbReference>
<feature type="region of interest" description="Disordered" evidence="5">
    <location>
        <begin position="917"/>
        <end position="936"/>
    </location>
</feature>
<evidence type="ECO:0000256" key="3">
    <source>
        <dbReference type="ARBA" id="ARBA00044493"/>
    </source>
</evidence>
<evidence type="ECO:0000313" key="6">
    <source>
        <dbReference type="EMBL" id="KAE8265876.1"/>
    </source>
</evidence>
<evidence type="ECO:0000256" key="2">
    <source>
        <dbReference type="ARBA" id="ARBA00022737"/>
    </source>
</evidence>
<sequence length="981" mass="108357">MATRHCAHSSAQHAVAAALSHQPCILTSSTTQTLTSSSKRRLISTHPPTRTASRCTPPPRRPALVKSRSISFFLAQPPLPSQHEDQYAQQFLRVMLGRSTSSTSSSSSAHSSLASIESETDVLALFRSINIQLGYSPETHPPQRAWNIAFRTLLEEEHVIAPPPSTSATPTFIDLMRTEVEDSKRKHAFDYDLGRIYEARSLYKTYLRRLHLAQRHAQQGLELEGDGLEAAQVLPLLRAYTHSFVPDIPRAFGLYEDLLTWGSFGKESSTAHEEREVYALLIGLCVRNNLFARAIRLVRDMTLLGIAQLFHNGSLAASLTVDSGLPPASDLSTTVKAPLFLSRRDRVDLLNILMRSATSYAEAYAIYWRLHRMWAGVQAEALARRLRDRNHLERDRGGLISWARRIASRAHPYEYLGEGVDDEGGVDRSWEALAFWRLDSAADPSEDWAARDSVLLTEDELLAEDVHIDNFQSSRFSLGSILGRLQTQTRSSKEEAILTIYASPEERRARLNASPFPAHGWRHILSAFPNLPCGWIEVHHHPTSSVASSTRNFGRPPRREKATAPVAKVEQVWIPAPPELVISIFWDMLQSGASPPPPVYTNLLHYYTRLVKASRQKIWATSERETSDDGRSQSKELEYIQDHQRRLIASEAISSLHKLIHLDINLEPDLPLINALMNAYGHLGQIHDVFQIWQSLVNLSGGSKMSLSGQGEGEGEAKGGRRQRGVGGKVTNRMDARSVAIVLDACGFAPSLPFSRARSVVAWARHRDRLAMSLALDDTSSPSIASSGSAFASIPPTSAPPPSPDFLMSKGAWDAWLECLCRRGHVREAFEVFTREMVPILDEQRRIFALCEEDSGALGPDQKTLEMLLGFAARDLHKVGATGSDSARRVGSSSSGARAEVGASVRLGLGVGGSAFASPAPGGEVHSGDSSLEGSARRRDASVWKELRGWIQREMPGLWESVRDIGTTPGRTSRTQRNGKT</sequence>
<name>A0A8X7N2M3_9BASI</name>
<feature type="compositionally biased region" description="Polar residues" evidence="5">
    <location>
        <begin position="969"/>
        <end position="981"/>
    </location>
</feature>
<dbReference type="InterPro" id="IPR002885">
    <property type="entry name" value="PPR_rpt"/>
</dbReference>
<feature type="region of interest" description="Disordered" evidence="5">
    <location>
        <begin position="705"/>
        <end position="728"/>
    </location>
</feature>
<dbReference type="EMBL" id="LWDG02000419">
    <property type="protein sequence ID" value="KAE8265876.1"/>
    <property type="molecule type" value="Genomic_DNA"/>
</dbReference>
<feature type="region of interest" description="Disordered" evidence="5">
    <location>
        <begin position="959"/>
        <end position="981"/>
    </location>
</feature>
<dbReference type="InterPro" id="IPR011990">
    <property type="entry name" value="TPR-like_helical_dom_sf"/>
</dbReference>
<keyword evidence="2" id="KW-0677">Repeat</keyword>
<dbReference type="PANTHER" id="PTHR47447:SF17">
    <property type="entry name" value="OS12G0638900 PROTEIN"/>
    <property type="match status" value="1"/>
</dbReference>
<comment type="similarity">
    <text evidence="1">Belongs to the CCM1 family.</text>
</comment>
<gene>
    <name evidence="6" type="ORF">A4X09_0g6472</name>
</gene>
<comment type="function">
    <text evidence="3">Regulates mitochondrial small subunit maturation by controlling 15S rRNA 5'-end processing. Localizes to the 5' precursor of the 15S rRNA in a position that is subsequently occupied by mS47 in the mature yeast mtSSU. Uses structure and sequence-specific RNA recognition, binding to a single-stranded region of the precursor and specifically recognizing bases -6 to -1. The exchange of Ccm1 for mS47 is coupled to the irreversible removal of precursor rRNA that is accompanied by conformational changes of the mitoribosomal proteins uS5m and mS26. These conformational changes signal completion of 5'-end rRNA processing through protection of the mature 5'-end of the 15S rRNA and stabilization of mS47. The removal of the 5' precursor together with the dissociation of Ccm1 may be catalyzed by the 5'-3' exoribonuclease Pet127. Involved in the specific removal of group I introns in mitochondrial encoded transcripts.</text>
</comment>
<evidence type="ECO:0000313" key="7">
    <source>
        <dbReference type="Proteomes" id="UP000078113"/>
    </source>
</evidence>
<evidence type="ECO:0000256" key="5">
    <source>
        <dbReference type="SAM" id="MobiDB-lite"/>
    </source>
</evidence>
<keyword evidence="7" id="KW-1185">Reference proteome</keyword>
<protein>
    <submittedName>
        <fullName evidence="6">Uncharacterized protein</fullName>
    </submittedName>
</protein>
<proteinExistence type="inferred from homology"/>
<accession>A0A8X7N2M3</accession>
<dbReference type="AlphaFoldDB" id="A0A8X7N2M3"/>
<dbReference type="Gene3D" id="1.25.40.10">
    <property type="entry name" value="Tetratricopeptide repeat domain"/>
    <property type="match status" value="1"/>
</dbReference>
<dbReference type="PANTHER" id="PTHR47447">
    <property type="entry name" value="OS03G0856100 PROTEIN"/>
    <property type="match status" value="1"/>
</dbReference>
<comment type="caution">
    <text evidence="6">The sequence shown here is derived from an EMBL/GenBank/DDBJ whole genome shotgun (WGS) entry which is preliminary data.</text>
</comment>
<comment type="subunit">
    <text evidence="4">Binds to mitochondrial small subunit 15S rRNA.</text>
</comment>
<reference evidence="6" key="2">
    <citation type="journal article" date="2019" name="IMA Fungus">
        <title>Genome sequencing and comparison of five Tilletia species to identify candidate genes for the detection of regulated species infecting wheat.</title>
        <authorList>
            <person name="Nguyen H.D.T."/>
            <person name="Sultana T."/>
            <person name="Kesanakurti P."/>
            <person name="Hambleton S."/>
        </authorList>
    </citation>
    <scope>NUCLEOTIDE SEQUENCE</scope>
    <source>
        <strain evidence="6">DAOMC 236422</strain>
    </source>
</reference>
<organism evidence="6 7">
    <name type="scientific">Tilletia walkeri</name>
    <dbReference type="NCBI Taxonomy" id="117179"/>
    <lineage>
        <taxon>Eukaryota</taxon>
        <taxon>Fungi</taxon>
        <taxon>Dikarya</taxon>
        <taxon>Basidiomycota</taxon>
        <taxon>Ustilaginomycotina</taxon>
        <taxon>Exobasidiomycetes</taxon>
        <taxon>Tilletiales</taxon>
        <taxon>Tilletiaceae</taxon>
        <taxon>Tilletia</taxon>
    </lineage>
</organism>